<feature type="region of interest" description="Disordered" evidence="1">
    <location>
        <begin position="27"/>
        <end position="69"/>
    </location>
</feature>
<sequence length="310" mass="34915">MRSGACFKYGSLDHFLKDFSERVEKDIEQTSKLSNPVSRGRPARYSRNVSGSRSATKDSTAKSEAQTPARTYVIRAREDTSAPNVITGTFSLLDTNIIALIDHDSTHSYICTKFVPDKNMIVEFTELVVKVSNPLGQHVMVVKICKNCPLIIEGHYFPANLMLLPFDEFGIILGMDWLTQLDVVCQNGELLWVESVKLDGLSNSVPVTYEFPEVFPEELPGLPPNRIDLVPGTIPISIALYRMAPTELKELKLNKVTVKNKYPLPRIDDLFDQLKGATVFLKIDLRSGYYQLRVKDLDLSKIAFRTIYGH</sequence>
<reference evidence="3" key="1">
    <citation type="journal article" date="2019" name="Plant Biotechnol. J.">
        <title>Genome sequencing of the Australian wild diploid species Gossypium australe highlights disease resistance and delayed gland morphogenesis.</title>
        <authorList>
            <person name="Cai Y."/>
            <person name="Cai X."/>
            <person name="Wang Q."/>
            <person name="Wang P."/>
            <person name="Zhang Y."/>
            <person name="Cai C."/>
            <person name="Xu Y."/>
            <person name="Wang K."/>
            <person name="Zhou Z."/>
            <person name="Wang C."/>
            <person name="Geng S."/>
            <person name="Li B."/>
            <person name="Dong Q."/>
            <person name="Hou Y."/>
            <person name="Wang H."/>
            <person name="Ai P."/>
            <person name="Liu Z."/>
            <person name="Yi F."/>
            <person name="Sun M."/>
            <person name="An G."/>
            <person name="Cheng J."/>
            <person name="Zhang Y."/>
            <person name="Shi Q."/>
            <person name="Xie Y."/>
            <person name="Shi X."/>
            <person name="Chang Y."/>
            <person name="Huang F."/>
            <person name="Chen Y."/>
            <person name="Hong S."/>
            <person name="Mi L."/>
            <person name="Sun Q."/>
            <person name="Zhang L."/>
            <person name="Zhou B."/>
            <person name="Peng R."/>
            <person name="Zhang X."/>
            <person name="Liu F."/>
        </authorList>
    </citation>
    <scope>NUCLEOTIDE SEQUENCE [LARGE SCALE GENOMIC DNA]</scope>
    <source>
        <strain evidence="3">cv. PA1801</strain>
    </source>
</reference>
<dbReference type="EMBL" id="SMMG02000007">
    <property type="protein sequence ID" value="KAA3466796.1"/>
    <property type="molecule type" value="Genomic_DNA"/>
</dbReference>
<dbReference type="PANTHER" id="PTHR15503:SF45">
    <property type="entry name" value="RNA-DIRECTED DNA POLYMERASE HOMOLOG"/>
    <property type="match status" value="1"/>
</dbReference>
<dbReference type="InterPro" id="IPR032567">
    <property type="entry name" value="RTL1-rel"/>
</dbReference>
<comment type="caution">
    <text evidence="2">The sequence shown here is derived from an EMBL/GenBank/DDBJ whole genome shotgun (WGS) entry which is preliminary data.</text>
</comment>
<dbReference type="Proteomes" id="UP000325315">
    <property type="component" value="Unassembled WGS sequence"/>
</dbReference>
<gene>
    <name evidence="2" type="ORF">EPI10_001862</name>
</gene>
<keyword evidence="3" id="KW-1185">Reference proteome</keyword>
<dbReference type="Gene3D" id="3.10.10.10">
    <property type="entry name" value="HIV Type 1 Reverse Transcriptase, subunit A, domain 1"/>
    <property type="match status" value="1"/>
</dbReference>
<dbReference type="InterPro" id="IPR043502">
    <property type="entry name" value="DNA/RNA_pol_sf"/>
</dbReference>
<evidence type="ECO:0000313" key="2">
    <source>
        <dbReference type="EMBL" id="KAA3466796.1"/>
    </source>
</evidence>
<organism evidence="2 3">
    <name type="scientific">Gossypium australe</name>
    <dbReference type="NCBI Taxonomy" id="47621"/>
    <lineage>
        <taxon>Eukaryota</taxon>
        <taxon>Viridiplantae</taxon>
        <taxon>Streptophyta</taxon>
        <taxon>Embryophyta</taxon>
        <taxon>Tracheophyta</taxon>
        <taxon>Spermatophyta</taxon>
        <taxon>Magnoliopsida</taxon>
        <taxon>eudicotyledons</taxon>
        <taxon>Gunneridae</taxon>
        <taxon>Pentapetalae</taxon>
        <taxon>rosids</taxon>
        <taxon>malvids</taxon>
        <taxon>Malvales</taxon>
        <taxon>Malvaceae</taxon>
        <taxon>Malvoideae</taxon>
        <taxon>Gossypium</taxon>
    </lineage>
</organism>
<protein>
    <submittedName>
        <fullName evidence="2">Ty3-gypsy retrotransposon protein</fullName>
    </submittedName>
</protein>
<dbReference type="SUPFAM" id="SSF50630">
    <property type="entry name" value="Acid proteases"/>
    <property type="match status" value="1"/>
</dbReference>
<dbReference type="OrthoDB" id="1751327at2759"/>
<dbReference type="Gene3D" id="2.40.70.10">
    <property type="entry name" value="Acid Proteases"/>
    <property type="match status" value="1"/>
</dbReference>
<dbReference type="PANTHER" id="PTHR15503">
    <property type="entry name" value="LDOC1 RELATED"/>
    <property type="match status" value="1"/>
</dbReference>
<dbReference type="AlphaFoldDB" id="A0A5B6VCX2"/>
<proteinExistence type="predicted"/>
<dbReference type="CDD" id="cd00303">
    <property type="entry name" value="retropepsin_like"/>
    <property type="match status" value="1"/>
</dbReference>
<dbReference type="InterPro" id="IPR043128">
    <property type="entry name" value="Rev_trsase/Diguanyl_cyclase"/>
</dbReference>
<dbReference type="InterPro" id="IPR021109">
    <property type="entry name" value="Peptidase_aspartic_dom_sf"/>
</dbReference>
<dbReference type="Gene3D" id="3.30.70.270">
    <property type="match status" value="1"/>
</dbReference>
<dbReference type="SUPFAM" id="SSF56672">
    <property type="entry name" value="DNA/RNA polymerases"/>
    <property type="match status" value="1"/>
</dbReference>
<dbReference type="Pfam" id="PF08284">
    <property type="entry name" value="RVP_2"/>
    <property type="match status" value="1"/>
</dbReference>
<accession>A0A5B6VCX2</accession>
<evidence type="ECO:0000256" key="1">
    <source>
        <dbReference type="SAM" id="MobiDB-lite"/>
    </source>
</evidence>
<evidence type="ECO:0000313" key="3">
    <source>
        <dbReference type="Proteomes" id="UP000325315"/>
    </source>
</evidence>
<name>A0A5B6VCX2_9ROSI</name>